<protein>
    <submittedName>
        <fullName evidence="2">Anti-anti-sigma factor</fullName>
    </submittedName>
</protein>
<dbReference type="InterPro" id="IPR002645">
    <property type="entry name" value="STAS_dom"/>
</dbReference>
<evidence type="ECO:0000259" key="1">
    <source>
        <dbReference type="PROSITE" id="PS50801"/>
    </source>
</evidence>
<feature type="domain" description="STAS" evidence="1">
    <location>
        <begin position="1"/>
        <end position="94"/>
    </location>
</feature>
<dbReference type="CDD" id="cd07043">
    <property type="entry name" value="STAS_anti-anti-sigma_factors"/>
    <property type="match status" value="1"/>
</dbReference>
<organism evidence="2 3">
    <name type="scientific">Marinospirillum celere</name>
    <dbReference type="NCBI Taxonomy" id="1122252"/>
    <lineage>
        <taxon>Bacteria</taxon>
        <taxon>Pseudomonadati</taxon>
        <taxon>Pseudomonadota</taxon>
        <taxon>Gammaproteobacteria</taxon>
        <taxon>Oceanospirillales</taxon>
        <taxon>Oceanospirillaceae</taxon>
        <taxon>Marinospirillum</taxon>
    </lineage>
</organism>
<accession>A0A1I1EIU2</accession>
<dbReference type="SUPFAM" id="SSF52091">
    <property type="entry name" value="SpoIIaa-like"/>
    <property type="match status" value="1"/>
</dbReference>
<dbReference type="AlphaFoldDB" id="A0A1I1EIU2"/>
<proteinExistence type="predicted"/>
<dbReference type="EMBL" id="FOLH01000001">
    <property type="protein sequence ID" value="SFB84863.1"/>
    <property type="molecule type" value="Genomic_DNA"/>
</dbReference>
<dbReference type="Gene3D" id="3.30.750.24">
    <property type="entry name" value="STAS domain"/>
    <property type="match status" value="1"/>
</dbReference>
<dbReference type="RefSeq" id="WP_091958686.1">
    <property type="nucleotide sequence ID" value="NZ_FOLH01000001.1"/>
</dbReference>
<evidence type="ECO:0000313" key="3">
    <source>
        <dbReference type="Proteomes" id="UP000199058"/>
    </source>
</evidence>
<dbReference type="OrthoDB" id="278639at2"/>
<dbReference type="InterPro" id="IPR036513">
    <property type="entry name" value="STAS_dom_sf"/>
</dbReference>
<keyword evidence="3" id="KW-1185">Reference proteome</keyword>
<evidence type="ECO:0000313" key="2">
    <source>
        <dbReference type="EMBL" id="SFB84863.1"/>
    </source>
</evidence>
<dbReference type="STRING" id="1122252.SAMN05660443_0518"/>
<name>A0A1I1EIU2_9GAMM</name>
<reference evidence="2 3" key="1">
    <citation type="submission" date="2016-10" db="EMBL/GenBank/DDBJ databases">
        <authorList>
            <person name="de Groot N.N."/>
        </authorList>
    </citation>
    <scope>NUCLEOTIDE SEQUENCE [LARGE SCALE GENOMIC DNA]</scope>
    <source>
        <strain evidence="2 3">DSM 18438</strain>
    </source>
</reference>
<dbReference type="Proteomes" id="UP000199058">
    <property type="component" value="Unassembled WGS sequence"/>
</dbReference>
<dbReference type="Pfam" id="PF01740">
    <property type="entry name" value="STAS"/>
    <property type="match status" value="1"/>
</dbReference>
<dbReference type="PROSITE" id="PS50801">
    <property type="entry name" value="STAS"/>
    <property type="match status" value="1"/>
</dbReference>
<gene>
    <name evidence="2" type="ORF">SAMN05660443_0518</name>
</gene>
<sequence>MSNVHVARLPERFDFGYHKQFNEQMDEALSNKEVTSISLDFSAVNYLDSAALGMIVYLHKKAAAVNKTIRITNASGTAAEILKVANIEKIVAVQ</sequence>